<feature type="domain" description="Aminotransferase-like plant mobile" evidence="1">
    <location>
        <begin position="15"/>
        <end position="140"/>
    </location>
</feature>
<sequence>MAILLEMVGLGPMSHMPSITLDHGLLTVLAERWHSESQCFRLPTGEMIVTIEDVWWIPHMLMVGTLIKYSSDVGMIRVVCSALFGVDDIPHDGMTIALHKCISNPTLHRGPLYIMSLISGFLLTDKTRISFLRGLLPLVHGIYSGASGNLAGYRGSPARYL</sequence>
<dbReference type="Pfam" id="PF10536">
    <property type="entry name" value="PMD"/>
    <property type="match status" value="1"/>
</dbReference>
<keyword evidence="3" id="KW-1185">Reference proteome</keyword>
<dbReference type="PANTHER" id="PTHR46033">
    <property type="entry name" value="PROTEIN MAIN-LIKE 2"/>
    <property type="match status" value="1"/>
</dbReference>
<proteinExistence type="predicted"/>
<accession>A0AA38LLY8</accession>
<gene>
    <name evidence="2" type="ORF">KI387_000809</name>
</gene>
<dbReference type="InterPro" id="IPR044824">
    <property type="entry name" value="MAIN-like"/>
</dbReference>
<dbReference type="Proteomes" id="UP000824469">
    <property type="component" value="Unassembled WGS sequence"/>
</dbReference>
<reference evidence="2 3" key="1">
    <citation type="journal article" date="2021" name="Nat. Plants">
        <title>The Taxus genome provides insights into paclitaxel biosynthesis.</title>
        <authorList>
            <person name="Xiong X."/>
            <person name="Gou J."/>
            <person name="Liao Q."/>
            <person name="Li Y."/>
            <person name="Zhou Q."/>
            <person name="Bi G."/>
            <person name="Li C."/>
            <person name="Du R."/>
            <person name="Wang X."/>
            <person name="Sun T."/>
            <person name="Guo L."/>
            <person name="Liang H."/>
            <person name="Lu P."/>
            <person name="Wu Y."/>
            <person name="Zhang Z."/>
            <person name="Ro D.K."/>
            <person name="Shang Y."/>
            <person name="Huang S."/>
            <person name="Yan J."/>
        </authorList>
    </citation>
    <scope>NUCLEOTIDE SEQUENCE [LARGE SCALE GENOMIC DNA]</scope>
    <source>
        <strain evidence="2">Ta-2019</strain>
    </source>
</reference>
<evidence type="ECO:0000313" key="3">
    <source>
        <dbReference type="Proteomes" id="UP000824469"/>
    </source>
</evidence>
<dbReference type="GO" id="GO:0010073">
    <property type="term" value="P:meristem maintenance"/>
    <property type="evidence" value="ECO:0007669"/>
    <property type="project" value="InterPro"/>
</dbReference>
<evidence type="ECO:0000259" key="1">
    <source>
        <dbReference type="Pfam" id="PF10536"/>
    </source>
</evidence>
<dbReference type="AlphaFoldDB" id="A0AA38LLY8"/>
<protein>
    <recommendedName>
        <fullName evidence="1">Aminotransferase-like plant mobile domain-containing protein</fullName>
    </recommendedName>
</protein>
<dbReference type="InterPro" id="IPR019557">
    <property type="entry name" value="AminoTfrase-like_pln_mobile"/>
</dbReference>
<name>A0AA38LLY8_TAXCH</name>
<dbReference type="PANTHER" id="PTHR46033:SF8">
    <property type="entry name" value="PROTEIN MAINTENANCE OF MERISTEMS-LIKE"/>
    <property type="match status" value="1"/>
</dbReference>
<comment type="caution">
    <text evidence="2">The sequence shown here is derived from an EMBL/GenBank/DDBJ whole genome shotgun (WGS) entry which is preliminary data.</text>
</comment>
<organism evidence="2 3">
    <name type="scientific">Taxus chinensis</name>
    <name type="common">Chinese yew</name>
    <name type="synonym">Taxus wallichiana var. chinensis</name>
    <dbReference type="NCBI Taxonomy" id="29808"/>
    <lineage>
        <taxon>Eukaryota</taxon>
        <taxon>Viridiplantae</taxon>
        <taxon>Streptophyta</taxon>
        <taxon>Embryophyta</taxon>
        <taxon>Tracheophyta</taxon>
        <taxon>Spermatophyta</taxon>
        <taxon>Pinopsida</taxon>
        <taxon>Pinidae</taxon>
        <taxon>Conifers II</taxon>
        <taxon>Cupressales</taxon>
        <taxon>Taxaceae</taxon>
        <taxon>Taxus</taxon>
    </lineage>
</organism>
<dbReference type="EMBL" id="JAHRHJ020000001">
    <property type="protein sequence ID" value="KAH9328701.1"/>
    <property type="molecule type" value="Genomic_DNA"/>
</dbReference>
<feature type="non-terminal residue" evidence="2">
    <location>
        <position position="1"/>
    </location>
</feature>
<evidence type="ECO:0000313" key="2">
    <source>
        <dbReference type="EMBL" id="KAH9328701.1"/>
    </source>
</evidence>